<dbReference type="EMBL" id="JBEHHI010000001">
    <property type="protein sequence ID" value="MEX5727790.1"/>
    <property type="molecule type" value="Genomic_DNA"/>
</dbReference>
<name>A0ABV3XR32_9RHOB</name>
<protein>
    <submittedName>
        <fullName evidence="1">Uncharacterized protein</fullName>
    </submittedName>
</protein>
<organism evidence="1 2">
    <name type="scientific">Rhodovulum iodosum</name>
    <dbReference type="NCBI Taxonomy" id="68291"/>
    <lineage>
        <taxon>Bacteria</taxon>
        <taxon>Pseudomonadati</taxon>
        <taxon>Pseudomonadota</taxon>
        <taxon>Alphaproteobacteria</taxon>
        <taxon>Rhodobacterales</taxon>
        <taxon>Paracoccaceae</taxon>
        <taxon>Rhodovulum</taxon>
    </lineage>
</organism>
<dbReference type="RefSeq" id="WP_125405707.1">
    <property type="nucleotide sequence ID" value="NZ_JBEHHI010000001.1"/>
</dbReference>
<sequence>MPLPIAPIAGVALRVGVRYGAIALATYAISRSMEPAPRDQRAEDAMDDVHEGMQFRRDDEQMNGTARLKRTIRVGHNGPGVEIDASALGRLRIRRV</sequence>
<accession>A0ABV3XR32</accession>
<evidence type="ECO:0000313" key="1">
    <source>
        <dbReference type="EMBL" id="MEX5727790.1"/>
    </source>
</evidence>
<comment type="caution">
    <text evidence="1">The sequence shown here is derived from an EMBL/GenBank/DDBJ whole genome shotgun (WGS) entry which is preliminary data.</text>
</comment>
<proteinExistence type="predicted"/>
<reference evidence="1 2" key="1">
    <citation type="submission" date="2024-06" db="EMBL/GenBank/DDBJ databases">
        <title>Genome of Rhodovulum iodosum, a marine photoferrotroph.</title>
        <authorList>
            <person name="Bianchini G."/>
            <person name="Nikeleit V."/>
            <person name="Kappler A."/>
            <person name="Bryce C."/>
            <person name="Sanchez-Baracaldo P."/>
        </authorList>
    </citation>
    <scope>NUCLEOTIDE SEQUENCE [LARGE SCALE GENOMIC DNA]</scope>
    <source>
        <strain evidence="1 2">UT/N1</strain>
    </source>
</reference>
<dbReference type="Proteomes" id="UP001560019">
    <property type="component" value="Unassembled WGS sequence"/>
</dbReference>
<evidence type="ECO:0000313" key="2">
    <source>
        <dbReference type="Proteomes" id="UP001560019"/>
    </source>
</evidence>
<gene>
    <name evidence="1" type="ORF">Ga0609869_001143</name>
</gene>
<keyword evidence="2" id="KW-1185">Reference proteome</keyword>